<sequence length="77" mass="8170">MQGLRTLTQGHSAQTGEVWLTRHAGGPVPRRQGGAAAIPRPFGRTGARAIEARDVLRSSLVSAIAARLREDGCPQAR</sequence>
<dbReference type="EMBL" id="MLCA01000001">
    <property type="protein sequence ID" value="MEE7489221.1"/>
    <property type="molecule type" value="Genomic_DNA"/>
</dbReference>
<proteinExistence type="predicted"/>
<name>A0ABU7TI93_9HYPH</name>
<evidence type="ECO:0000313" key="2">
    <source>
        <dbReference type="Proteomes" id="UP001355206"/>
    </source>
</evidence>
<organism evidence="1 2">
    <name type="scientific">Methylobacterium oryzae</name>
    <dbReference type="NCBI Taxonomy" id="334852"/>
    <lineage>
        <taxon>Bacteria</taxon>
        <taxon>Pseudomonadati</taxon>
        <taxon>Pseudomonadota</taxon>
        <taxon>Alphaproteobacteria</taxon>
        <taxon>Hyphomicrobiales</taxon>
        <taxon>Methylobacteriaceae</taxon>
        <taxon>Methylobacterium</taxon>
    </lineage>
</organism>
<gene>
    <name evidence="1" type="ORF">MOTC310_01495</name>
</gene>
<comment type="caution">
    <text evidence="1">The sequence shown here is derived from an EMBL/GenBank/DDBJ whole genome shotgun (WGS) entry which is preliminary data.</text>
</comment>
<dbReference type="Proteomes" id="UP001355206">
    <property type="component" value="Unassembled WGS sequence"/>
</dbReference>
<protein>
    <submittedName>
        <fullName evidence="1">Uncharacterized protein</fullName>
    </submittedName>
</protein>
<evidence type="ECO:0000313" key="1">
    <source>
        <dbReference type="EMBL" id="MEE7489221.1"/>
    </source>
</evidence>
<keyword evidence="2" id="KW-1185">Reference proteome</keyword>
<accession>A0ABU7TI93</accession>
<reference evidence="1 2" key="1">
    <citation type="journal article" date="2012" name="Genet. Mol. Biol.">
        <title>Analysis of 16S rRNA and mxaF genes revealing insights into Methylobacterium niche-specific plant association.</title>
        <authorList>
            <person name="Dourado M.N."/>
            <person name="Andreote F.D."/>
            <person name="Dini-Andreote F."/>
            <person name="Conti R."/>
            <person name="Araujo J.M."/>
            <person name="Araujo W.L."/>
        </authorList>
    </citation>
    <scope>NUCLEOTIDE SEQUENCE [LARGE SCALE GENOMIC DNA]</scope>
    <source>
        <strain evidence="1 2">TC3-10</strain>
    </source>
</reference>